<evidence type="ECO:0000259" key="10">
    <source>
        <dbReference type="Pfam" id="PF00266"/>
    </source>
</evidence>
<dbReference type="InterPro" id="IPR012703">
    <property type="entry name" value="NH2EtPonate_pyrv_transaminase"/>
</dbReference>
<keyword evidence="4 9" id="KW-0663">Pyridoxal phosphate</keyword>
<dbReference type="AlphaFoldDB" id="A0A5R9EC32"/>
<feature type="domain" description="Aminotransferase class V" evidence="10">
    <location>
        <begin position="29"/>
        <end position="319"/>
    </location>
</feature>
<dbReference type="SUPFAM" id="SSF53383">
    <property type="entry name" value="PLP-dependent transferases"/>
    <property type="match status" value="1"/>
</dbReference>
<evidence type="ECO:0000256" key="5">
    <source>
        <dbReference type="ARBA" id="ARBA00023317"/>
    </source>
</evidence>
<evidence type="ECO:0000256" key="8">
    <source>
        <dbReference type="PIRSR" id="PIRSR000524-1"/>
    </source>
</evidence>
<dbReference type="OrthoDB" id="9766472at2"/>
<evidence type="ECO:0000256" key="9">
    <source>
        <dbReference type="PIRSR" id="PIRSR000524-50"/>
    </source>
</evidence>
<dbReference type="EMBL" id="VAWE01000001">
    <property type="protein sequence ID" value="TLQ46342.1"/>
    <property type="molecule type" value="Genomic_DNA"/>
</dbReference>
<keyword evidence="5" id="KW-0670">Pyruvate</keyword>
<dbReference type="HAMAP" id="MF_01376">
    <property type="entry name" value="PhnW_aminotrans_5"/>
    <property type="match status" value="1"/>
</dbReference>
<sequence length="375" mass="40684">MSATTATPATGRLVLLNPGPVNVHEDVRAAMASPDQCHREPEAAALMTRVREKATRVSGGDDTDTSVLLAGSGTAALEAAFSSIVPADGRILILDNGNYGERLWRIVDVHGIPHRRMEFGWCNPIDVDAVDRALSEDPGITHVGLVHHETSTGMLNPLREIGAVVAKHGRQFAVDAISSLGSERLDLRADHIDWCVGTANKCLEGLPGVSFVTAPRQRLEELEDVPARTFYLDLYGHFISQDRKNAPLFTPALQVMTALEQAIDRSLAEGVEGRAARYTALAEQIRTGLAERGVRFLLPAEQRANSVTNVYVPEGMTYDELHDGLKAEGYVVYSTQEQLEGVFRVANMGQLDGDDIAGFLAAFDRVVAKYADRGV</sequence>
<accession>A0A5R9EC32</accession>
<reference evidence="11 12" key="1">
    <citation type="submission" date="2019-05" db="EMBL/GenBank/DDBJ databases">
        <title>Streptomyces marianii sp. nov., a novel marine actinomycete from southern coast of India.</title>
        <authorList>
            <person name="Iniyan A.M."/>
            <person name="Wink J."/>
            <person name="Ramprasad E."/>
            <person name="Ramana C.V."/>
            <person name="Bunk B."/>
            <person name="Sproer C."/>
            <person name="Joseph F.-J.R.S."/>
            <person name="Vincent S.G.P."/>
        </authorList>
    </citation>
    <scope>NUCLEOTIDE SEQUENCE [LARGE SCALE GENOMIC DNA]</scope>
    <source>
        <strain evidence="11 12">ICN19</strain>
    </source>
</reference>
<dbReference type="EC" id="2.6.1.37" evidence="6"/>
<dbReference type="GO" id="GO:0019700">
    <property type="term" value="P:organic phosphonate catabolic process"/>
    <property type="evidence" value="ECO:0007669"/>
    <property type="project" value="InterPro"/>
</dbReference>
<evidence type="ECO:0000313" key="11">
    <source>
        <dbReference type="EMBL" id="TLQ46342.1"/>
    </source>
</evidence>
<feature type="modified residue" description="N6-(pyridoxal phosphate)lysine" evidence="9">
    <location>
        <position position="201"/>
    </location>
</feature>
<dbReference type="RefSeq" id="WP_138055660.1">
    <property type="nucleotide sequence ID" value="NZ_VAWE01000001.1"/>
</dbReference>
<dbReference type="InterPro" id="IPR015422">
    <property type="entry name" value="PyrdxlP-dep_Trfase_small"/>
</dbReference>
<proteinExistence type="inferred from homology"/>
<feature type="binding site" evidence="8">
    <location>
        <position position="344"/>
    </location>
    <ligand>
        <name>substrate</name>
    </ligand>
</feature>
<dbReference type="PIRSF" id="PIRSF000524">
    <property type="entry name" value="SPT"/>
    <property type="match status" value="1"/>
</dbReference>
<dbReference type="PANTHER" id="PTHR42778">
    <property type="entry name" value="2-AMINOETHYLPHOSPHONATE--PYRUVATE TRANSAMINASE"/>
    <property type="match status" value="1"/>
</dbReference>
<name>A0A5R9EC32_9ACTN</name>
<protein>
    <recommendedName>
        <fullName evidence="6">2-aminoethylphosphonate--pyruvate transaminase</fullName>
        <ecNumber evidence="6">2.6.1.37</ecNumber>
    </recommendedName>
</protein>
<dbReference type="InterPro" id="IPR024169">
    <property type="entry name" value="SP_NH2Trfase/AEP_transaminase"/>
</dbReference>
<dbReference type="Gene3D" id="3.90.1150.10">
    <property type="entry name" value="Aspartate Aminotransferase, domain 1"/>
    <property type="match status" value="1"/>
</dbReference>
<organism evidence="11 12">
    <name type="scientific">Streptomyces marianii</name>
    <dbReference type="NCBI Taxonomy" id="1817406"/>
    <lineage>
        <taxon>Bacteria</taxon>
        <taxon>Bacillati</taxon>
        <taxon>Actinomycetota</taxon>
        <taxon>Actinomycetes</taxon>
        <taxon>Kitasatosporales</taxon>
        <taxon>Streptomycetaceae</taxon>
        <taxon>Streptomyces</taxon>
    </lineage>
</organism>
<evidence type="ECO:0000256" key="1">
    <source>
        <dbReference type="ARBA" id="ARBA00001933"/>
    </source>
</evidence>
<evidence type="ECO:0000256" key="3">
    <source>
        <dbReference type="ARBA" id="ARBA00022679"/>
    </source>
</evidence>
<comment type="cofactor">
    <cofactor evidence="1 9">
        <name>pyridoxal 5'-phosphate</name>
        <dbReference type="ChEBI" id="CHEBI:597326"/>
    </cofactor>
</comment>
<keyword evidence="2 11" id="KW-0032">Aminotransferase</keyword>
<evidence type="ECO:0000256" key="6">
    <source>
        <dbReference type="ARBA" id="ARBA00044521"/>
    </source>
</evidence>
<dbReference type="InterPro" id="IPR015421">
    <property type="entry name" value="PyrdxlP-dep_Trfase_major"/>
</dbReference>
<keyword evidence="3 11" id="KW-0808">Transferase</keyword>
<dbReference type="Proteomes" id="UP000305921">
    <property type="component" value="Unassembled WGS sequence"/>
</dbReference>
<dbReference type="Pfam" id="PF00266">
    <property type="entry name" value="Aminotran_5"/>
    <property type="match status" value="1"/>
</dbReference>
<evidence type="ECO:0000256" key="2">
    <source>
        <dbReference type="ARBA" id="ARBA00022576"/>
    </source>
</evidence>
<evidence type="ECO:0000256" key="7">
    <source>
        <dbReference type="ARBA" id="ARBA00049460"/>
    </source>
</evidence>
<dbReference type="GO" id="GO:0047304">
    <property type="term" value="F:2-aminoethylphosphonate-pyruvate transaminase activity"/>
    <property type="evidence" value="ECO:0007669"/>
    <property type="project" value="UniProtKB-EC"/>
</dbReference>
<keyword evidence="12" id="KW-1185">Reference proteome</keyword>
<dbReference type="Gene3D" id="3.40.640.10">
    <property type="entry name" value="Type I PLP-dependent aspartate aminotransferase-like (Major domain)"/>
    <property type="match status" value="1"/>
</dbReference>
<dbReference type="PANTHER" id="PTHR42778:SF1">
    <property type="entry name" value="2-AMINOETHYLPHOSPHONATE--PYRUVATE TRANSAMINASE"/>
    <property type="match status" value="1"/>
</dbReference>
<gene>
    <name evidence="11" type="ORF">FEF34_28170</name>
</gene>
<comment type="catalytic activity">
    <reaction evidence="7">
        <text>(2-aminoethyl)phosphonate + pyruvate = phosphonoacetaldehyde + L-alanine</text>
        <dbReference type="Rhea" id="RHEA:17021"/>
        <dbReference type="ChEBI" id="CHEBI:15361"/>
        <dbReference type="ChEBI" id="CHEBI:57418"/>
        <dbReference type="ChEBI" id="CHEBI:57972"/>
        <dbReference type="ChEBI" id="CHEBI:58383"/>
        <dbReference type="EC" id="2.6.1.37"/>
    </reaction>
</comment>
<dbReference type="InterPro" id="IPR000192">
    <property type="entry name" value="Aminotrans_V_dom"/>
</dbReference>
<evidence type="ECO:0000313" key="12">
    <source>
        <dbReference type="Proteomes" id="UP000305921"/>
    </source>
</evidence>
<comment type="caution">
    <text evidence="11">The sequence shown here is derived from an EMBL/GenBank/DDBJ whole genome shotgun (WGS) entry which is preliminary data.</text>
</comment>
<evidence type="ECO:0000256" key="4">
    <source>
        <dbReference type="ARBA" id="ARBA00022898"/>
    </source>
</evidence>
<dbReference type="InterPro" id="IPR015424">
    <property type="entry name" value="PyrdxlP-dep_Trfase"/>
</dbReference>